<dbReference type="GO" id="GO:0001525">
    <property type="term" value="P:angiogenesis"/>
    <property type="evidence" value="ECO:0007669"/>
    <property type="project" value="TreeGrafter"/>
</dbReference>
<dbReference type="GO" id="GO:0016787">
    <property type="term" value="F:hydrolase activity"/>
    <property type="evidence" value="ECO:0007669"/>
    <property type="project" value="UniProtKB-KW"/>
</dbReference>
<keyword evidence="7" id="KW-1015">Disulfide bond</keyword>
<keyword evidence="6 8" id="KW-0378">Hydrolase</keyword>
<evidence type="ECO:0000256" key="6">
    <source>
        <dbReference type="ARBA" id="ARBA00022801"/>
    </source>
</evidence>
<dbReference type="GO" id="GO:0050829">
    <property type="term" value="P:defense response to Gram-negative bacterium"/>
    <property type="evidence" value="ECO:0007669"/>
    <property type="project" value="TreeGrafter"/>
</dbReference>
<sequence>MYVMCFSESVTGSLFTHTKRLYELFKTQHINDRMTEDQCDSEILTRNILDKNKECKEKNTFILSDSETVKFICNRPDSDRCRSESQDSDRCRSESQFEIIDCELMSKTEKTPPCRYNGKHQFKKRIEVSCKGGYPVHYYRAF</sequence>
<dbReference type="PANTHER" id="PTHR11437">
    <property type="entry name" value="RIBONUCLEASE"/>
    <property type="match status" value="1"/>
</dbReference>
<dbReference type="InterPro" id="IPR001427">
    <property type="entry name" value="RNaseA"/>
</dbReference>
<evidence type="ECO:0000313" key="10">
    <source>
        <dbReference type="Ensembl" id="ENSPNYP00000031739.1"/>
    </source>
</evidence>
<evidence type="ECO:0000256" key="8">
    <source>
        <dbReference type="RuleBase" id="RU000651"/>
    </source>
</evidence>
<dbReference type="InterPro" id="IPR023412">
    <property type="entry name" value="RNaseA_domain"/>
</dbReference>
<dbReference type="GO" id="GO:0005576">
    <property type="term" value="C:extracellular region"/>
    <property type="evidence" value="ECO:0007669"/>
    <property type="project" value="UniProtKB-SubCell"/>
</dbReference>
<protein>
    <recommendedName>
        <fullName evidence="9">Ribonuclease A-domain domain-containing protein</fullName>
    </recommendedName>
</protein>
<proteinExistence type="inferred from homology"/>
<dbReference type="GeneTree" id="ENSGT01010000223468"/>
<name>A0A3B4HAX0_9CICH</name>
<evidence type="ECO:0000256" key="5">
    <source>
        <dbReference type="ARBA" id="ARBA00022759"/>
    </source>
</evidence>
<dbReference type="AlphaFoldDB" id="A0A3B4HAX0"/>
<comment type="similarity">
    <text evidence="2 8">Belongs to the pancreatic ribonuclease family.</text>
</comment>
<evidence type="ECO:0000256" key="2">
    <source>
        <dbReference type="ARBA" id="ARBA00005600"/>
    </source>
</evidence>
<organism evidence="10">
    <name type="scientific">Pundamilia nyererei</name>
    <dbReference type="NCBI Taxonomy" id="303518"/>
    <lineage>
        <taxon>Eukaryota</taxon>
        <taxon>Metazoa</taxon>
        <taxon>Chordata</taxon>
        <taxon>Craniata</taxon>
        <taxon>Vertebrata</taxon>
        <taxon>Euteleostomi</taxon>
        <taxon>Actinopterygii</taxon>
        <taxon>Neopterygii</taxon>
        <taxon>Teleostei</taxon>
        <taxon>Neoteleostei</taxon>
        <taxon>Acanthomorphata</taxon>
        <taxon>Ovalentaria</taxon>
        <taxon>Cichlomorphae</taxon>
        <taxon>Cichliformes</taxon>
        <taxon>Cichlidae</taxon>
        <taxon>African cichlids</taxon>
        <taxon>Pseudocrenilabrinae</taxon>
        <taxon>Haplochromini</taxon>
        <taxon>Pundamilia</taxon>
    </lineage>
</organism>
<dbReference type="Pfam" id="PF00074">
    <property type="entry name" value="RnaseA"/>
    <property type="match status" value="1"/>
</dbReference>
<dbReference type="Ensembl" id="ENSPNYT00000032499.1">
    <property type="protein sequence ID" value="ENSPNYP00000031739.1"/>
    <property type="gene ID" value="ENSPNYG00000023939.1"/>
</dbReference>
<comment type="subcellular location">
    <subcellularLocation>
        <location evidence="1">Secreted</location>
    </subcellularLocation>
</comment>
<dbReference type="GO" id="GO:0004519">
    <property type="term" value="F:endonuclease activity"/>
    <property type="evidence" value="ECO:0007669"/>
    <property type="project" value="UniProtKB-KW"/>
</dbReference>
<dbReference type="GO" id="GO:0004540">
    <property type="term" value="F:RNA nuclease activity"/>
    <property type="evidence" value="ECO:0007669"/>
    <property type="project" value="TreeGrafter"/>
</dbReference>
<dbReference type="InterPro" id="IPR036816">
    <property type="entry name" value="RNaseA-like_dom_sf"/>
</dbReference>
<keyword evidence="3" id="KW-0964">Secreted</keyword>
<dbReference type="SMART" id="SM00092">
    <property type="entry name" value="RNAse_Pc"/>
    <property type="match status" value="1"/>
</dbReference>
<dbReference type="PROSITE" id="PS00127">
    <property type="entry name" value="RNASE_PANCREATIC"/>
    <property type="match status" value="1"/>
</dbReference>
<evidence type="ECO:0000256" key="7">
    <source>
        <dbReference type="ARBA" id="ARBA00023157"/>
    </source>
</evidence>
<keyword evidence="4 8" id="KW-0540">Nuclease</keyword>
<evidence type="ECO:0000256" key="4">
    <source>
        <dbReference type="ARBA" id="ARBA00022722"/>
    </source>
</evidence>
<dbReference type="STRING" id="303518.ENSPNYP00000031739"/>
<dbReference type="Gene3D" id="3.10.130.10">
    <property type="entry name" value="Ribonuclease A-like domain"/>
    <property type="match status" value="1"/>
</dbReference>
<dbReference type="GO" id="GO:0003676">
    <property type="term" value="F:nucleic acid binding"/>
    <property type="evidence" value="ECO:0007669"/>
    <property type="project" value="InterPro"/>
</dbReference>
<accession>A0A3B4HAX0</accession>
<feature type="domain" description="Ribonuclease A-domain" evidence="9">
    <location>
        <begin position="18"/>
        <end position="142"/>
    </location>
</feature>
<dbReference type="SUPFAM" id="SSF54076">
    <property type="entry name" value="RNase A-like"/>
    <property type="match status" value="1"/>
</dbReference>
<evidence type="ECO:0000256" key="1">
    <source>
        <dbReference type="ARBA" id="ARBA00004613"/>
    </source>
</evidence>
<dbReference type="PANTHER" id="PTHR11437:SF10">
    <property type="entry name" value="ANGIOGENIN-RELATED"/>
    <property type="match status" value="1"/>
</dbReference>
<keyword evidence="5 8" id="KW-0255">Endonuclease</keyword>
<evidence type="ECO:0000259" key="9">
    <source>
        <dbReference type="SMART" id="SM00092"/>
    </source>
</evidence>
<reference evidence="10" key="1">
    <citation type="submission" date="2023-09" db="UniProtKB">
        <authorList>
            <consortium name="Ensembl"/>
        </authorList>
    </citation>
    <scope>IDENTIFICATION</scope>
</reference>
<evidence type="ECO:0000256" key="3">
    <source>
        <dbReference type="ARBA" id="ARBA00022525"/>
    </source>
</evidence>
<dbReference type="InterPro" id="IPR023411">
    <property type="entry name" value="RNaseA_AS"/>
</dbReference>
<dbReference type="GO" id="GO:0050830">
    <property type="term" value="P:defense response to Gram-positive bacterium"/>
    <property type="evidence" value="ECO:0007669"/>
    <property type="project" value="TreeGrafter"/>
</dbReference>